<evidence type="ECO:0000259" key="1">
    <source>
        <dbReference type="Pfam" id="PF04326"/>
    </source>
</evidence>
<dbReference type="InterPro" id="IPR007421">
    <property type="entry name" value="Schlafen_AlbA_2_dom"/>
</dbReference>
<dbReference type="EMBL" id="CP001291">
    <property type="protein sequence ID" value="ACK72662.1"/>
    <property type="molecule type" value="Genomic_DNA"/>
</dbReference>
<dbReference type="Proteomes" id="UP000002384">
    <property type="component" value="Chromosome"/>
</dbReference>
<gene>
    <name evidence="2" type="ordered locus">PCC7424_4294</name>
</gene>
<protein>
    <submittedName>
        <fullName evidence="2">Putative transcriptional regulator</fullName>
    </submittedName>
</protein>
<dbReference type="eggNOG" id="COG2865">
    <property type="taxonomic scope" value="Bacteria"/>
</dbReference>
<name>B7K6W3_GLOC7</name>
<proteinExistence type="predicted"/>
<evidence type="ECO:0000313" key="2">
    <source>
        <dbReference type="EMBL" id="ACK72662.1"/>
    </source>
</evidence>
<reference evidence="3" key="1">
    <citation type="journal article" date="2011" name="MBio">
        <title>Novel metabolic attributes of the genus Cyanothece, comprising a group of unicellular nitrogen-fixing Cyanobacteria.</title>
        <authorList>
            <person name="Bandyopadhyay A."/>
            <person name="Elvitigala T."/>
            <person name="Welsh E."/>
            <person name="Stockel J."/>
            <person name="Liberton M."/>
            <person name="Min H."/>
            <person name="Sherman L.A."/>
            <person name="Pakrasi H.B."/>
        </authorList>
    </citation>
    <scope>NUCLEOTIDE SEQUENCE [LARGE SCALE GENOMIC DNA]</scope>
    <source>
        <strain evidence="3">PCC 7424</strain>
    </source>
</reference>
<sequence>MSRSLWTEIERWVINGTEGTKVEMKREFPLTDKPSRARLAKLIVAMANASGGTGYFIVGVVDKKDRITNSIEEIIYGVNDNLDSYQRLIQQALNEFTNPVPIVSYQEIIPPEISKKIGVIIIDRSRNKPHEITRECEKIKPGIYLKRGSDVFQANREDILFMTGANGKEQGIILNFTHPVTENQIRQIEEKTGLHISEIVQPPKVPIHFNENNSFEDQVAKSVDEIALTDEQWQELNILVNVPGFATITAPLIAELHGRMGHFPKILRFKRSSEDTSRYDFEEVVQLQRIRDKARSRHQQ</sequence>
<dbReference type="NCBIfam" id="NF040560">
    <property type="entry name" value="CAS_Csx15"/>
    <property type="match status" value="1"/>
</dbReference>
<accession>B7K6W3</accession>
<evidence type="ECO:0000313" key="3">
    <source>
        <dbReference type="Proteomes" id="UP000002384"/>
    </source>
</evidence>
<dbReference type="OrthoDB" id="597445at2"/>
<dbReference type="RefSeq" id="WP_015956247.1">
    <property type="nucleotide sequence ID" value="NC_011729.1"/>
</dbReference>
<keyword evidence="3" id="KW-1185">Reference proteome</keyword>
<dbReference type="STRING" id="65393.PCC7424_4294"/>
<dbReference type="Gene3D" id="3.30.950.30">
    <property type="entry name" value="Schlafen, AAA domain"/>
    <property type="match status" value="1"/>
</dbReference>
<dbReference type="HOGENOM" id="CLU_926593_0_0_3"/>
<feature type="domain" description="Schlafen AlbA-2" evidence="1">
    <location>
        <begin position="18"/>
        <end position="152"/>
    </location>
</feature>
<dbReference type="KEGG" id="cyc:PCC7424_4294"/>
<organism evidence="2 3">
    <name type="scientific">Gloeothece citriformis (strain PCC 7424)</name>
    <name type="common">Cyanothece sp. (strain PCC 7424)</name>
    <dbReference type="NCBI Taxonomy" id="65393"/>
    <lineage>
        <taxon>Bacteria</taxon>
        <taxon>Bacillati</taxon>
        <taxon>Cyanobacteriota</taxon>
        <taxon>Cyanophyceae</taxon>
        <taxon>Oscillatoriophycideae</taxon>
        <taxon>Chroococcales</taxon>
        <taxon>Aphanothecaceae</taxon>
        <taxon>Gloeothece</taxon>
        <taxon>Gloeothece citriformis</taxon>
    </lineage>
</organism>
<dbReference type="InterPro" id="IPR038461">
    <property type="entry name" value="Schlafen_AlbA_2_dom_sf"/>
</dbReference>
<dbReference type="CDD" id="cd09766">
    <property type="entry name" value="Csx15_I-U"/>
    <property type="match status" value="1"/>
</dbReference>
<dbReference type="AlphaFoldDB" id="B7K6W3"/>
<dbReference type="Pfam" id="PF04326">
    <property type="entry name" value="SLFN_AlbA_2"/>
    <property type="match status" value="1"/>
</dbReference>